<evidence type="ECO:0000313" key="2">
    <source>
        <dbReference type="EMBL" id="MBV6340393.1"/>
    </source>
</evidence>
<keyword evidence="3" id="KW-1185">Reference proteome</keyword>
<dbReference type="EMBL" id="JABXWD010000021">
    <property type="protein sequence ID" value="MBV6340393.1"/>
    <property type="molecule type" value="Genomic_DNA"/>
</dbReference>
<evidence type="ECO:0000313" key="3">
    <source>
        <dbReference type="Proteomes" id="UP001196980"/>
    </source>
</evidence>
<dbReference type="Pfam" id="PF07819">
    <property type="entry name" value="PGAP1"/>
    <property type="match status" value="1"/>
</dbReference>
<accession>A0ABS6RUU5</accession>
<gene>
    <name evidence="2" type="ORF">HWQ67_02230</name>
</gene>
<organism evidence="2 3">
    <name type="scientific">Candidatus Magnetobacterium casense</name>
    <dbReference type="NCBI Taxonomy" id="1455061"/>
    <lineage>
        <taxon>Bacteria</taxon>
        <taxon>Pseudomonadati</taxon>
        <taxon>Nitrospirota</taxon>
        <taxon>Thermodesulfovibrionia</taxon>
        <taxon>Thermodesulfovibrionales</taxon>
        <taxon>Candidatus Magnetobacteriaceae</taxon>
        <taxon>Candidatus Magnetobacterium</taxon>
    </lineage>
</organism>
<sequence length="320" mass="35661">MFVFMHGLGMDKNVWVCPERSKVLAGSYPVDVMLCRPPQSKEVSPNEPVPFITTGQHNRGELKTVFHDLMALDMPCLCFTLQRPANTISYAISDLLCVLDSCRDYTRHGIVIVGHSRGGVIARRFAESVAEAPVLGVVTISSPHGGSMLAKWATVLSRFTSLVMPYLNEAERGSFLSKLKRSFSFLSSKAVDEMLPGSELLRCLATQPSKKFFMLTIGTTRAELFSLYRVQVTPCHNNGNRTLTYKRLLSFPEILATLLPDGLVPEEITDGLGDGIVSERSSRLPYADRHLVYPLNHVEVLFDETVRADILMELRHQGFI</sequence>
<dbReference type="RefSeq" id="WP_218251014.1">
    <property type="nucleotide sequence ID" value="NZ_JABXWD010000021.1"/>
</dbReference>
<proteinExistence type="predicted"/>
<name>A0ABS6RUU5_9BACT</name>
<feature type="domain" description="GPI inositol-deacylase PGAP1-like alpha/beta" evidence="1">
    <location>
        <begin position="80"/>
        <end position="159"/>
    </location>
</feature>
<protein>
    <submittedName>
        <fullName evidence="2">Alpha/beta fold hydrolase</fullName>
    </submittedName>
</protein>
<reference evidence="2 3" key="1">
    <citation type="journal article" date="2020" name="J Geophys Res Biogeosci">
        <title>Magnetotaxis as an Adaptation to Enable Bacterial Shuttling of Microbial Sulfur and Sulfur Cycling Across Aquatic Oxic#Anoxic Interfaces.</title>
        <authorList>
            <person name="Li J."/>
            <person name="Liu P."/>
            <person name="Wang J."/>
            <person name="Roberts A.P."/>
            <person name="Pan Y."/>
        </authorList>
    </citation>
    <scope>NUCLEOTIDE SEQUENCE [LARGE SCALE GENOMIC DNA]</scope>
    <source>
        <strain evidence="2 3">MYR-1_YQ</strain>
    </source>
</reference>
<evidence type="ECO:0000259" key="1">
    <source>
        <dbReference type="Pfam" id="PF07819"/>
    </source>
</evidence>
<dbReference type="GO" id="GO:0016787">
    <property type="term" value="F:hydrolase activity"/>
    <property type="evidence" value="ECO:0007669"/>
    <property type="project" value="UniProtKB-KW"/>
</dbReference>
<keyword evidence="2" id="KW-0378">Hydrolase</keyword>
<dbReference type="Proteomes" id="UP001196980">
    <property type="component" value="Unassembled WGS sequence"/>
</dbReference>
<comment type="caution">
    <text evidence="2">The sequence shown here is derived from an EMBL/GenBank/DDBJ whole genome shotgun (WGS) entry which is preliminary data.</text>
</comment>
<dbReference type="InterPro" id="IPR012908">
    <property type="entry name" value="PGAP1-ab_dom-like"/>
</dbReference>